<dbReference type="Proteomes" id="UP000318437">
    <property type="component" value="Unassembled WGS sequence"/>
</dbReference>
<dbReference type="PANTHER" id="PTHR42701">
    <property type="entry name" value="IMIDAZOLE GLYCEROL PHOSPHATE SYNTHASE SUBUNIT HISH"/>
    <property type="match status" value="1"/>
</dbReference>
<feature type="active site" description="Nucleophile" evidence="12 13">
    <location>
        <position position="79"/>
    </location>
</feature>
<comment type="subunit">
    <text evidence="3 12">Heterodimer of HisH and HisF.</text>
</comment>
<evidence type="ECO:0000256" key="5">
    <source>
        <dbReference type="ARBA" id="ARBA00022605"/>
    </source>
</evidence>
<keyword evidence="9 12" id="KW-0456">Lyase</keyword>
<dbReference type="EC" id="3.5.1.2" evidence="12"/>
<evidence type="ECO:0000256" key="13">
    <source>
        <dbReference type="PIRSR" id="PIRSR000495-1"/>
    </source>
</evidence>
<keyword evidence="16" id="KW-1185">Reference proteome</keyword>
<dbReference type="InterPro" id="IPR010139">
    <property type="entry name" value="Imidazole-glycPsynth_HisH"/>
</dbReference>
<evidence type="ECO:0000256" key="7">
    <source>
        <dbReference type="ARBA" id="ARBA00022962"/>
    </source>
</evidence>
<feature type="domain" description="Glutamine amidotransferase" evidence="14">
    <location>
        <begin position="4"/>
        <end position="198"/>
    </location>
</feature>
<evidence type="ECO:0000256" key="2">
    <source>
        <dbReference type="ARBA" id="ARBA00005091"/>
    </source>
</evidence>
<evidence type="ECO:0000256" key="6">
    <source>
        <dbReference type="ARBA" id="ARBA00022801"/>
    </source>
</evidence>
<dbReference type="GO" id="GO:0004359">
    <property type="term" value="F:glutaminase activity"/>
    <property type="evidence" value="ECO:0007669"/>
    <property type="project" value="UniProtKB-EC"/>
</dbReference>
<comment type="catalytic activity">
    <reaction evidence="10 12">
        <text>5-[(5-phospho-1-deoxy-D-ribulos-1-ylimino)methylamino]-1-(5-phospho-beta-D-ribosyl)imidazole-4-carboxamide + L-glutamine = D-erythro-1-(imidazol-4-yl)glycerol 3-phosphate + 5-amino-1-(5-phospho-beta-D-ribosyl)imidazole-4-carboxamide + L-glutamate + H(+)</text>
        <dbReference type="Rhea" id="RHEA:24793"/>
        <dbReference type="ChEBI" id="CHEBI:15378"/>
        <dbReference type="ChEBI" id="CHEBI:29985"/>
        <dbReference type="ChEBI" id="CHEBI:58278"/>
        <dbReference type="ChEBI" id="CHEBI:58359"/>
        <dbReference type="ChEBI" id="CHEBI:58475"/>
        <dbReference type="ChEBI" id="CHEBI:58525"/>
        <dbReference type="EC" id="4.3.2.10"/>
    </reaction>
</comment>
<evidence type="ECO:0000256" key="4">
    <source>
        <dbReference type="ARBA" id="ARBA00022490"/>
    </source>
</evidence>
<keyword evidence="6 12" id="KW-0378">Hydrolase</keyword>
<evidence type="ECO:0000256" key="10">
    <source>
        <dbReference type="ARBA" id="ARBA00047838"/>
    </source>
</evidence>
<evidence type="ECO:0000313" key="16">
    <source>
        <dbReference type="Proteomes" id="UP000318437"/>
    </source>
</evidence>
<comment type="function">
    <text evidence="12">IGPS catalyzes the conversion of PRFAR and glutamine to IGP, AICAR and glutamate. The HisH subunit catalyzes the hydrolysis of glutamine to glutamate and ammonia as part of the synthesis of IGP and AICAR. The resulting ammonia molecule is channeled to the active site of HisF.</text>
</comment>
<dbReference type="EMBL" id="SJPS01000005">
    <property type="protein sequence ID" value="TWU24487.1"/>
    <property type="molecule type" value="Genomic_DNA"/>
</dbReference>
<evidence type="ECO:0000256" key="11">
    <source>
        <dbReference type="ARBA" id="ARBA00049534"/>
    </source>
</evidence>
<dbReference type="UniPathway" id="UPA00031">
    <property type="reaction ID" value="UER00010"/>
</dbReference>
<evidence type="ECO:0000256" key="12">
    <source>
        <dbReference type="HAMAP-Rule" id="MF_00278"/>
    </source>
</evidence>
<evidence type="ECO:0000313" key="15">
    <source>
        <dbReference type="EMBL" id="TWU24487.1"/>
    </source>
</evidence>
<dbReference type="PANTHER" id="PTHR42701:SF1">
    <property type="entry name" value="IMIDAZOLE GLYCEROL PHOSPHATE SYNTHASE SUBUNIT HISH"/>
    <property type="match status" value="1"/>
</dbReference>
<feature type="active site" evidence="12 13">
    <location>
        <position position="183"/>
    </location>
</feature>
<dbReference type="GO" id="GO:0005737">
    <property type="term" value="C:cytoplasm"/>
    <property type="evidence" value="ECO:0007669"/>
    <property type="project" value="UniProtKB-SubCell"/>
</dbReference>
<evidence type="ECO:0000256" key="9">
    <source>
        <dbReference type="ARBA" id="ARBA00023239"/>
    </source>
</evidence>
<comment type="pathway">
    <text evidence="2 12">Amino-acid biosynthesis; L-histidine biosynthesis; L-histidine from 5-phospho-alpha-D-ribose 1-diphosphate: step 5/9.</text>
</comment>
<evidence type="ECO:0000256" key="8">
    <source>
        <dbReference type="ARBA" id="ARBA00023102"/>
    </source>
</evidence>
<dbReference type="GO" id="GO:0000105">
    <property type="term" value="P:L-histidine biosynthetic process"/>
    <property type="evidence" value="ECO:0007669"/>
    <property type="project" value="UniProtKB-UniRule"/>
</dbReference>
<keyword evidence="8 12" id="KW-0368">Histidine biosynthesis</keyword>
<dbReference type="Gene3D" id="3.40.50.880">
    <property type="match status" value="1"/>
</dbReference>
<keyword evidence="7 12" id="KW-0315">Glutamine amidotransferase</keyword>
<comment type="caution">
    <text evidence="15">The sequence shown here is derived from an EMBL/GenBank/DDBJ whole genome shotgun (WGS) entry which is preliminary data.</text>
</comment>
<dbReference type="RefSeq" id="WP_146451734.1">
    <property type="nucleotide sequence ID" value="NZ_SJPS01000005.1"/>
</dbReference>
<name>A0A5C6CLQ0_9BACT</name>
<gene>
    <name evidence="15" type="primary">hisH1</name>
    <name evidence="12" type="synonym">hisH</name>
    <name evidence="15" type="ORF">Pla144_33710</name>
</gene>
<dbReference type="FunFam" id="3.40.50.880:FF:000009">
    <property type="entry name" value="Imidazole glycerol phosphate synthase subunit HisH"/>
    <property type="match status" value="1"/>
</dbReference>
<feature type="active site" evidence="12 13">
    <location>
        <position position="185"/>
    </location>
</feature>
<dbReference type="HAMAP" id="MF_00278">
    <property type="entry name" value="HisH"/>
    <property type="match status" value="1"/>
</dbReference>
<comment type="subcellular location">
    <subcellularLocation>
        <location evidence="1 12">Cytoplasm</location>
    </subcellularLocation>
</comment>
<dbReference type="OrthoDB" id="9807137at2"/>
<dbReference type="CDD" id="cd01748">
    <property type="entry name" value="GATase1_IGP_Synthase"/>
    <property type="match status" value="1"/>
</dbReference>
<evidence type="ECO:0000259" key="14">
    <source>
        <dbReference type="Pfam" id="PF00117"/>
    </source>
</evidence>
<keyword evidence="4 12" id="KW-0963">Cytoplasm</keyword>
<proteinExistence type="inferred from homology"/>
<dbReference type="PIRSF" id="PIRSF000495">
    <property type="entry name" value="Amidotransf_hisH"/>
    <property type="match status" value="1"/>
</dbReference>
<keyword evidence="15" id="KW-0328">Glycosyltransferase</keyword>
<protein>
    <recommendedName>
        <fullName evidence="12">Imidazole glycerol phosphate synthase subunit HisH</fullName>
        <ecNumber evidence="12">4.3.2.10</ecNumber>
    </recommendedName>
    <alternativeName>
        <fullName evidence="12">IGP synthase glutaminase subunit</fullName>
        <ecNumber evidence="12">3.5.1.2</ecNumber>
    </alternativeName>
    <alternativeName>
        <fullName evidence="12">IGP synthase subunit HisH</fullName>
    </alternativeName>
    <alternativeName>
        <fullName evidence="12">ImGP synthase subunit HisH</fullName>
        <shortName evidence="12">IGPS subunit HisH</shortName>
    </alternativeName>
</protein>
<dbReference type="GO" id="GO:0000107">
    <property type="term" value="F:imidazoleglycerol-phosphate synthase activity"/>
    <property type="evidence" value="ECO:0007669"/>
    <property type="project" value="UniProtKB-UniRule"/>
</dbReference>
<dbReference type="Pfam" id="PF00117">
    <property type="entry name" value="GATase"/>
    <property type="match status" value="1"/>
</dbReference>
<evidence type="ECO:0000256" key="3">
    <source>
        <dbReference type="ARBA" id="ARBA00011152"/>
    </source>
</evidence>
<dbReference type="SUPFAM" id="SSF52317">
    <property type="entry name" value="Class I glutamine amidotransferase-like"/>
    <property type="match status" value="1"/>
</dbReference>
<dbReference type="GO" id="GO:0016829">
    <property type="term" value="F:lyase activity"/>
    <property type="evidence" value="ECO:0007669"/>
    <property type="project" value="UniProtKB-KW"/>
</dbReference>
<dbReference type="PROSITE" id="PS51273">
    <property type="entry name" value="GATASE_TYPE_1"/>
    <property type="match status" value="1"/>
</dbReference>
<dbReference type="AlphaFoldDB" id="A0A5C6CLQ0"/>
<dbReference type="InterPro" id="IPR017926">
    <property type="entry name" value="GATASE"/>
</dbReference>
<keyword evidence="5 12" id="KW-0028">Amino-acid biosynthesis</keyword>
<evidence type="ECO:0000256" key="1">
    <source>
        <dbReference type="ARBA" id="ARBA00004496"/>
    </source>
</evidence>
<accession>A0A5C6CLQ0</accession>
<sequence length="202" mass="22451">MIAIIDYQMGNLRSVQKGFERVGHAAAITSDPEILSKASHIVLPGVGAFADAIAELKRRDLVGPIGDAVSSGKPFLGICLGLQLLFERSFEDGEHEGLGILSGEVRKFDIPREYKVPHMGWNQVHFRKKAPIFAGINDEAYFYFVHSYFVVPKDPGVLDGEASYPNPFCATIWRENLFATQFHPEKSQSEGLRVLRNFAELA</sequence>
<dbReference type="InterPro" id="IPR029062">
    <property type="entry name" value="Class_I_gatase-like"/>
</dbReference>
<reference evidence="15 16" key="1">
    <citation type="submission" date="2019-02" db="EMBL/GenBank/DDBJ databases">
        <title>Deep-cultivation of Planctomycetes and their phenomic and genomic characterization uncovers novel biology.</title>
        <authorList>
            <person name="Wiegand S."/>
            <person name="Jogler M."/>
            <person name="Boedeker C."/>
            <person name="Pinto D."/>
            <person name="Vollmers J."/>
            <person name="Rivas-Marin E."/>
            <person name="Kohn T."/>
            <person name="Peeters S.H."/>
            <person name="Heuer A."/>
            <person name="Rast P."/>
            <person name="Oberbeckmann S."/>
            <person name="Bunk B."/>
            <person name="Jeske O."/>
            <person name="Meyerdierks A."/>
            <person name="Storesund J.E."/>
            <person name="Kallscheuer N."/>
            <person name="Luecker S."/>
            <person name="Lage O.M."/>
            <person name="Pohl T."/>
            <person name="Merkel B.J."/>
            <person name="Hornburger P."/>
            <person name="Mueller R.-W."/>
            <person name="Bruemmer F."/>
            <person name="Labrenz M."/>
            <person name="Spormann A.M."/>
            <person name="Op Den Camp H."/>
            <person name="Overmann J."/>
            <person name="Amann R."/>
            <person name="Jetten M.S.M."/>
            <person name="Mascher T."/>
            <person name="Medema M.H."/>
            <person name="Devos D.P."/>
            <person name="Kaster A.-K."/>
            <person name="Ovreas L."/>
            <person name="Rohde M."/>
            <person name="Galperin M.Y."/>
            <person name="Jogler C."/>
        </authorList>
    </citation>
    <scope>NUCLEOTIDE SEQUENCE [LARGE SCALE GENOMIC DNA]</scope>
    <source>
        <strain evidence="15 16">Pla144</strain>
    </source>
</reference>
<comment type="catalytic activity">
    <reaction evidence="11 12">
        <text>L-glutamine + H2O = L-glutamate + NH4(+)</text>
        <dbReference type="Rhea" id="RHEA:15889"/>
        <dbReference type="ChEBI" id="CHEBI:15377"/>
        <dbReference type="ChEBI" id="CHEBI:28938"/>
        <dbReference type="ChEBI" id="CHEBI:29985"/>
        <dbReference type="ChEBI" id="CHEBI:58359"/>
        <dbReference type="EC" id="3.5.1.2"/>
    </reaction>
</comment>
<dbReference type="EC" id="4.3.2.10" evidence="12"/>
<organism evidence="15 16">
    <name type="scientific">Bythopirellula polymerisocia</name>
    <dbReference type="NCBI Taxonomy" id="2528003"/>
    <lineage>
        <taxon>Bacteria</taxon>
        <taxon>Pseudomonadati</taxon>
        <taxon>Planctomycetota</taxon>
        <taxon>Planctomycetia</taxon>
        <taxon>Pirellulales</taxon>
        <taxon>Lacipirellulaceae</taxon>
        <taxon>Bythopirellula</taxon>
    </lineage>
</organism>
<keyword evidence="15" id="KW-0808">Transferase</keyword>
<dbReference type="NCBIfam" id="TIGR01855">
    <property type="entry name" value="IMP_synth_hisH"/>
    <property type="match status" value="1"/>
</dbReference>